<feature type="transmembrane region" description="Helical" evidence="9">
    <location>
        <begin position="79"/>
        <end position="102"/>
    </location>
</feature>
<accession>A0A7I6N4D8</accession>
<evidence type="ECO:0000256" key="6">
    <source>
        <dbReference type="ARBA" id="ARBA00022989"/>
    </source>
</evidence>
<evidence type="ECO:0000256" key="4">
    <source>
        <dbReference type="ARBA" id="ARBA00022692"/>
    </source>
</evidence>
<dbReference type="InterPro" id="IPR035973">
    <property type="entry name" value="Cyt_c_oxidase_su3-like_sf"/>
</dbReference>
<dbReference type="Gene3D" id="1.10.287.70">
    <property type="match status" value="1"/>
</dbReference>
<dbReference type="GO" id="GO:0004129">
    <property type="term" value="F:cytochrome-c oxidase activity"/>
    <property type="evidence" value="ECO:0007669"/>
    <property type="project" value="InterPro"/>
</dbReference>
<comment type="subcellular location">
    <subcellularLocation>
        <location evidence="1">Membrane</location>
        <topology evidence="1">Multi-pass membrane protein</topology>
    </subcellularLocation>
</comment>
<keyword evidence="7 9" id="KW-0472">Membrane</keyword>
<dbReference type="GO" id="GO:0005739">
    <property type="term" value="C:mitochondrion"/>
    <property type="evidence" value="ECO:0007669"/>
    <property type="project" value="TreeGrafter"/>
</dbReference>
<evidence type="ECO:0000259" key="10">
    <source>
        <dbReference type="PROSITE" id="PS50253"/>
    </source>
</evidence>
<keyword evidence="8 11" id="KW-0496">Mitochondrion</keyword>
<dbReference type="InterPro" id="IPR013833">
    <property type="entry name" value="Cyt_c_oxidase_su3_a-hlx"/>
</dbReference>
<evidence type="ECO:0000313" key="11">
    <source>
        <dbReference type="EMBL" id="BBI37443.1"/>
    </source>
</evidence>
<feature type="domain" description="Heme-copper oxidase subunit III family profile" evidence="10">
    <location>
        <begin position="4"/>
        <end position="288"/>
    </location>
</feature>
<sequence>MSLVYHPYHLVDPSPWPFVGASGAFLFTSGAVILFHYSDYRLALTGLFLIIITASAWWRDVIREGTHQGHHTQIVVRGLKLGMLLFILSEVCLFFAFFWAFFHSSLAPSVELGGLWPPKGIEALDPFAVPLLNTTILLSSGATVTWAHHAIIGGPKTIEGANPSDGTPKMPQKNFSNSWTNLRTNAVIGLLMTILLGIIFTGLQAFEYKEASFAISDSVYGSTFFMLTGTHGLHVLVGTTFLIVCFFRLLANQFTNSHHLGLEAAIWYWHFVDVVWLFLYVFVYWWGS</sequence>
<reference evidence="11" key="1">
    <citation type="journal article" date="2020" name="Genome Biol.">
        <title>Mitochondrial genome evolution of placozoans: gene rearrangements and repeat expansions.</title>
        <authorList>
            <person name="Miyazawa H."/>
            <person name="Osigus H.J."/>
            <person name="Rolfes S."/>
            <person name="Kamm K."/>
            <person name="Schierwater B."/>
            <person name="Nakano H."/>
        </authorList>
    </citation>
    <scope>NUCLEOTIDE SEQUENCE</scope>
    <source>
        <strain evidence="11">SKN_5</strain>
    </source>
</reference>
<evidence type="ECO:0000256" key="7">
    <source>
        <dbReference type="ARBA" id="ARBA00023136"/>
    </source>
</evidence>
<feature type="transmembrane region" description="Helical" evidence="9">
    <location>
        <begin position="42"/>
        <end position="59"/>
    </location>
</feature>
<comment type="similarity">
    <text evidence="2 8">Belongs to the cytochrome c oxidase subunit 3 family.</text>
</comment>
<name>A0A7I6N4D8_9METZ</name>
<dbReference type="InterPro" id="IPR033945">
    <property type="entry name" value="Cyt_c_oxase_su3_dom"/>
</dbReference>
<feature type="transmembrane region" description="Helical" evidence="9">
    <location>
        <begin position="223"/>
        <end position="247"/>
    </location>
</feature>
<dbReference type="Pfam" id="PF00510">
    <property type="entry name" value="COX3"/>
    <property type="match status" value="2"/>
</dbReference>
<evidence type="ECO:0000256" key="2">
    <source>
        <dbReference type="ARBA" id="ARBA00010581"/>
    </source>
</evidence>
<protein>
    <recommendedName>
        <fullName evidence="3 8">Cytochrome c oxidase subunit 3</fullName>
    </recommendedName>
</protein>
<dbReference type="PANTHER" id="PTHR11403:SF7">
    <property type="entry name" value="CYTOCHROME C OXIDASE SUBUNIT 3"/>
    <property type="match status" value="1"/>
</dbReference>
<dbReference type="InterPro" id="IPR000298">
    <property type="entry name" value="Cyt_c_oxidase-like_su3"/>
</dbReference>
<feature type="transmembrane region" description="Helical" evidence="9">
    <location>
        <begin position="16"/>
        <end position="35"/>
    </location>
</feature>
<keyword evidence="5" id="KW-1278">Translocase</keyword>
<dbReference type="PANTHER" id="PTHR11403">
    <property type="entry name" value="CYTOCHROME C OXIDASE SUBUNIT III"/>
    <property type="match status" value="1"/>
</dbReference>
<evidence type="ECO:0000256" key="3">
    <source>
        <dbReference type="ARBA" id="ARBA00015944"/>
    </source>
</evidence>
<gene>
    <name evidence="11" type="primary">COX3</name>
</gene>
<evidence type="ECO:0000256" key="5">
    <source>
        <dbReference type="ARBA" id="ARBA00022967"/>
    </source>
</evidence>
<dbReference type="InterPro" id="IPR024791">
    <property type="entry name" value="Cyt_c/ubiquinol_Oxase_su3"/>
</dbReference>
<feature type="transmembrane region" description="Helical" evidence="9">
    <location>
        <begin position="182"/>
        <end position="203"/>
    </location>
</feature>
<dbReference type="AlphaFoldDB" id="A0A7I6N4D8"/>
<dbReference type="GO" id="GO:0016020">
    <property type="term" value="C:membrane"/>
    <property type="evidence" value="ECO:0007669"/>
    <property type="project" value="UniProtKB-SubCell"/>
</dbReference>
<keyword evidence="4 8" id="KW-0812">Transmembrane</keyword>
<comment type="function">
    <text evidence="8">Component of the cytochrome c oxidase, the last enzyme in the mitochondrial electron transport chain which drives oxidative phosphorylation. The respiratory chain contains 3 multisubunit complexes succinate dehydrogenase (complex II, CII), ubiquinol-cytochrome c oxidoreductase (cytochrome b-c1 complex, complex III, CIII) and cytochrome c oxidase (complex IV, CIV), that cooperate to transfer electrons derived from NADH and succinate to molecular oxygen, creating an electrochemical gradient over the inner membrane that drives transmembrane transport and the ATP synthase. Cytochrome c oxidase is the component of the respiratory chain that catalyzes the reduction of oxygen to water. Electrons originating from reduced cytochrome c in the intermembrane space (IMS) are transferred via the dinuclear copper A center (CU(A)) of subunit 2 and heme A of subunit 1 to the active site in subunit 1, a binuclear center (BNC) formed by heme A3 and copper B (CU(B)). The BNC reduces molecular oxygen to 2 water molecules using 4 electrons from cytochrome c in the IMS and 4 protons from the mitochondrial matrix.</text>
</comment>
<dbReference type="EMBL" id="LC460472">
    <property type="protein sequence ID" value="BBI37443.1"/>
    <property type="molecule type" value="Genomic_DNA"/>
</dbReference>
<geneLocation type="mitochondrion" evidence="11"/>
<evidence type="ECO:0000256" key="9">
    <source>
        <dbReference type="SAM" id="Phobius"/>
    </source>
</evidence>
<proteinExistence type="inferred from homology"/>
<keyword evidence="6 9" id="KW-1133">Transmembrane helix</keyword>
<dbReference type="SUPFAM" id="SSF81452">
    <property type="entry name" value="Cytochrome c oxidase subunit III-like"/>
    <property type="match status" value="1"/>
</dbReference>
<organism evidence="11">
    <name type="scientific">Placozoa sp. H9 HM-2017</name>
    <dbReference type="NCBI Taxonomy" id="2017597"/>
    <lineage>
        <taxon>Eukaryota</taxon>
        <taxon>Metazoa</taxon>
        <taxon>Placozoa</taxon>
    </lineage>
</organism>
<evidence type="ECO:0000256" key="1">
    <source>
        <dbReference type="ARBA" id="ARBA00004141"/>
    </source>
</evidence>
<dbReference type="PROSITE" id="PS50253">
    <property type="entry name" value="COX3"/>
    <property type="match status" value="1"/>
</dbReference>
<evidence type="ECO:0000256" key="8">
    <source>
        <dbReference type="RuleBase" id="RU003375"/>
    </source>
</evidence>
<dbReference type="GO" id="GO:0006123">
    <property type="term" value="P:mitochondrial electron transport, cytochrome c to oxygen"/>
    <property type="evidence" value="ECO:0007669"/>
    <property type="project" value="TreeGrafter"/>
</dbReference>
<dbReference type="CDD" id="cd01665">
    <property type="entry name" value="Cyt_c_Oxidase_III"/>
    <property type="match status" value="1"/>
</dbReference>
<dbReference type="Gene3D" id="1.20.120.80">
    <property type="entry name" value="Cytochrome c oxidase, subunit III, four-helix bundle"/>
    <property type="match status" value="1"/>
</dbReference>
<feature type="transmembrane region" description="Helical" evidence="9">
    <location>
        <begin position="267"/>
        <end position="287"/>
    </location>
</feature>